<dbReference type="EMBL" id="SLWM01000001">
    <property type="protein sequence ID" value="TCO31863.1"/>
    <property type="molecule type" value="Genomic_DNA"/>
</dbReference>
<gene>
    <name evidence="1" type="ORF">EV644_101506</name>
</gene>
<accession>A0ABY2BY85</accession>
<evidence type="ECO:0000313" key="1">
    <source>
        <dbReference type="EMBL" id="TCO31863.1"/>
    </source>
</evidence>
<keyword evidence="2" id="KW-1185">Reference proteome</keyword>
<evidence type="ECO:0000313" key="2">
    <source>
        <dbReference type="Proteomes" id="UP000295818"/>
    </source>
</evidence>
<name>A0ABY2BY85_9ACTN</name>
<organism evidence="1 2">
    <name type="scientific">Kribbella orskensis</name>
    <dbReference type="NCBI Taxonomy" id="2512216"/>
    <lineage>
        <taxon>Bacteria</taxon>
        <taxon>Bacillati</taxon>
        <taxon>Actinomycetota</taxon>
        <taxon>Actinomycetes</taxon>
        <taxon>Propionibacteriales</taxon>
        <taxon>Kribbellaceae</taxon>
        <taxon>Kribbella</taxon>
    </lineage>
</organism>
<sequence length="32" mass="3785">MAARPRQDELVFWSGLHWVDAGRREAQRFEVA</sequence>
<dbReference type="Proteomes" id="UP000295818">
    <property type="component" value="Unassembled WGS sequence"/>
</dbReference>
<protein>
    <submittedName>
        <fullName evidence="1">Uncharacterized protein</fullName>
    </submittedName>
</protein>
<comment type="caution">
    <text evidence="1">The sequence shown here is derived from an EMBL/GenBank/DDBJ whole genome shotgun (WGS) entry which is preliminary data.</text>
</comment>
<proteinExistence type="predicted"/>
<reference evidence="1 2" key="1">
    <citation type="journal article" date="2015" name="Stand. Genomic Sci.">
        <title>Genomic Encyclopedia of Bacterial and Archaeal Type Strains, Phase III: the genomes of soil and plant-associated and newly described type strains.</title>
        <authorList>
            <person name="Whitman W.B."/>
            <person name="Woyke T."/>
            <person name="Klenk H.P."/>
            <person name="Zhou Y."/>
            <person name="Lilburn T.G."/>
            <person name="Beck B.J."/>
            <person name="De Vos P."/>
            <person name="Vandamme P."/>
            <person name="Eisen J.A."/>
            <person name="Garrity G."/>
            <person name="Hugenholtz P."/>
            <person name="Kyrpides N.C."/>
        </authorList>
    </citation>
    <scope>NUCLEOTIDE SEQUENCE [LARGE SCALE GENOMIC DNA]</scope>
    <source>
        <strain evidence="1 2">VKM Ac-2538</strain>
    </source>
</reference>